<dbReference type="HOGENOM" id="CLU_009650_2_2_1"/>
<dbReference type="STRING" id="1043002.A0A074XGJ1"/>
<dbReference type="EMBL" id="KL584993">
    <property type="protein sequence ID" value="KEQ81167.1"/>
    <property type="molecule type" value="Genomic_DNA"/>
</dbReference>
<dbReference type="InterPro" id="IPR021822">
    <property type="entry name" value="DUF3405"/>
</dbReference>
<dbReference type="PANTHER" id="PTHR36205:SF2">
    <property type="entry name" value="MAJOR FACILITATOR SUPERFAMILY TRANSPORTER"/>
    <property type="match status" value="1"/>
</dbReference>
<dbReference type="OrthoDB" id="3353407at2759"/>
<protein>
    <submittedName>
        <fullName evidence="2">Uncharacterized protein</fullName>
    </submittedName>
</protein>
<keyword evidence="3" id="KW-1185">Reference proteome</keyword>
<evidence type="ECO:0000313" key="3">
    <source>
        <dbReference type="Proteomes" id="UP000030706"/>
    </source>
</evidence>
<dbReference type="PANTHER" id="PTHR36205">
    <property type="entry name" value="CHROMOSOME 19, WHOLE GENOME SHOTGUN SEQUENCE"/>
    <property type="match status" value="1"/>
</dbReference>
<feature type="region of interest" description="Disordered" evidence="1">
    <location>
        <begin position="39"/>
        <end position="97"/>
    </location>
</feature>
<dbReference type="Proteomes" id="UP000030706">
    <property type="component" value="Unassembled WGS sequence"/>
</dbReference>
<proteinExistence type="predicted"/>
<gene>
    <name evidence="2" type="ORF">M438DRAFT_348260</name>
</gene>
<feature type="compositionally biased region" description="Low complexity" evidence="1">
    <location>
        <begin position="47"/>
        <end position="57"/>
    </location>
</feature>
<dbReference type="RefSeq" id="XP_029757354.1">
    <property type="nucleotide sequence ID" value="XM_029906101.1"/>
</dbReference>
<dbReference type="AlphaFoldDB" id="A0A074XGJ1"/>
<sequence length="633" mass="72045">MYTPLSIGRSSSRYRHIAAVAILFLISILLYTLSFPSGQPVPERVPSTTTTSSSETSQPDARPSSVRPTSSSNDTTTRFRSQRVPCKGPRGKLMSESYDDQIHPSHYRNLTYPPPLSGSYEALDLDKSWLTAAERYGPYGLGEEEENYTRSRVDWSTVNWADLQNACAESNHERLPDAYAFDHGRPRFAYRNRSWKEKWLPSSLTSPKINPRPETEKYHRSAIVIRTWSTYKYTPEDMWNLRSLVAETALATGGEYAVFLLVDVKDQEAGIFTDPEAYDRVLREAVPPELQDIAVLFDDSLLDSWYPDVVEHLAIMQIMQPFQIFAQFYPEFDHYWQLEVDSRFLGHTGNMLDKLSDFARNEPRKQARERASWAYMADYHGSYDDFFNAIDNVLDGDSSVWGPIDIHDIDPIGPEPPVDDPREDHFSWGVGEDADLILLNTMEDASRDEDWLFKGWQHGFSMGTKLPIFVSVVAQGRASWNLLNAVHHAQAHAGMRIPSEATLPSFALWHGLKISGIPLPVYQWPARERHEMEFALNGGGLDAFPDGIANGPARYRGSSMGFFTNGMTWQWWTTLPEDLANPWYINEVDNPILPDMLLNEGGHLYAPNIIIHPRKTNGKKPKHYGQEDDSDEE</sequence>
<dbReference type="GeneID" id="40748407"/>
<organism evidence="2 3">
    <name type="scientific">Aureobasidium pullulans EXF-150</name>
    <dbReference type="NCBI Taxonomy" id="1043002"/>
    <lineage>
        <taxon>Eukaryota</taxon>
        <taxon>Fungi</taxon>
        <taxon>Dikarya</taxon>
        <taxon>Ascomycota</taxon>
        <taxon>Pezizomycotina</taxon>
        <taxon>Dothideomycetes</taxon>
        <taxon>Dothideomycetidae</taxon>
        <taxon>Dothideales</taxon>
        <taxon>Saccotheciaceae</taxon>
        <taxon>Aureobasidium</taxon>
    </lineage>
</organism>
<name>A0A074XGJ1_AURPU</name>
<feature type="compositionally biased region" description="Polar residues" evidence="1">
    <location>
        <begin position="66"/>
        <end position="79"/>
    </location>
</feature>
<accession>A0A074XGJ1</accession>
<evidence type="ECO:0000313" key="2">
    <source>
        <dbReference type="EMBL" id="KEQ81167.1"/>
    </source>
</evidence>
<dbReference type="Pfam" id="PF11885">
    <property type="entry name" value="DUF3405"/>
    <property type="match status" value="1"/>
</dbReference>
<reference evidence="2 3" key="1">
    <citation type="journal article" date="2014" name="BMC Genomics">
        <title>Genome sequencing of four Aureobasidium pullulans varieties: biotechnological potential, stress tolerance, and description of new species.</title>
        <authorList>
            <person name="Gostin Ar C."/>
            <person name="Ohm R.A."/>
            <person name="Kogej T."/>
            <person name="Sonjak S."/>
            <person name="Turk M."/>
            <person name="Zajc J."/>
            <person name="Zalar P."/>
            <person name="Grube M."/>
            <person name="Sun H."/>
            <person name="Han J."/>
            <person name="Sharma A."/>
            <person name="Chiniquy J."/>
            <person name="Ngan C.Y."/>
            <person name="Lipzen A."/>
            <person name="Barry K."/>
            <person name="Grigoriev I.V."/>
            <person name="Gunde-Cimerman N."/>
        </authorList>
    </citation>
    <scope>NUCLEOTIDE SEQUENCE [LARGE SCALE GENOMIC DNA]</scope>
    <source>
        <strain evidence="2 3">EXF-150</strain>
    </source>
</reference>
<evidence type="ECO:0000256" key="1">
    <source>
        <dbReference type="SAM" id="MobiDB-lite"/>
    </source>
</evidence>